<dbReference type="Gramene" id="TVT99747">
    <property type="protein sequence ID" value="TVT99747"/>
    <property type="gene ID" value="EJB05_54862"/>
</dbReference>
<sequence>MQSLVVAAVAERDISRWKLGLDINLLTVLYTHFRWYSSDWVPEVSEKENKDEGEPGKLCKQSDVFMHVIQLACEKVNIDIPQSILTSWESQHTIIQTVPSWWVCKLSDVSMHVNQIHISSYLVRAL</sequence>
<protein>
    <submittedName>
        <fullName evidence="1">Uncharacterized protein</fullName>
    </submittedName>
</protein>
<evidence type="ECO:0000313" key="2">
    <source>
        <dbReference type="Proteomes" id="UP000324897"/>
    </source>
</evidence>
<accession>A0A5J9SL76</accession>
<proteinExistence type="predicted"/>
<organism evidence="1 2">
    <name type="scientific">Eragrostis curvula</name>
    <name type="common">weeping love grass</name>
    <dbReference type="NCBI Taxonomy" id="38414"/>
    <lineage>
        <taxon>Eukaryota</taxon>
        <taxon>Viridiplantae</taxon>
        <taxon>Streptophyta</taxon>
        <taxon>Embryophyta</taxon>
        <taxon>Tracheophyta</taxon>
        <taxon>Spermatophyta</taxon>
        <taxon>Magnoliopsida</taxon>
        <taxon>Liliopsida</taxon>
        <taxon>Poales</taxon>
        <taxon>Poaceae</taxon>
        <taxon>PACMAD clade</taxon>
        <taxon>Chloridoideae</taxon>
        <taxon>Eragrostideae</taxon>
        <taxon>Eragrostidinae</taxon>
        <taxon>Eragrostis</taxon>
    </lineage>
</organism>
<dbReference type="Proteomes" id="UP000324897">
    <property type="component" value="Unassembled WGS sequence"/>
</dbReference>
<name>A0A5J9SL76_9POAL</name>
<gene>
    <name evidence="1" type="ORF">EJB05_54862</name>
</gene>
<reference evidence="1 2" key="1">
    <citation type="journal article" date="2019" name="Sci. Rep.">
        <title>A high-quality genome of Eragrostis curvula grass provides insights into Poaceae evolution and supports new strategies to enhance forage quality.</title>
        <authorList>
            <person name="Carballo J."/>
            <person name="Santos B.A.C.M."/>
            <person name="Zappacosta D."/>
            <person name="Garbus I."/>
            <person name="Selva J.P."/>
            <person name="Gallo C.A."/>
            <person name="Diaz A."/>
            <person name="Albertini E."/>
            <person name="Caccamo M."/>
            <person name="Echenique V."/>
        </authorList>
    </citation>
    <scope>NUCLEOTIDE SEQUENCE [LARGE SCALE GENOMIC DNA]</scope>
    <source>
        <strain evidence="2">cv. Victoria</strain>
        <tissue evidence="1">Leaf</tissue>
    </source>
</reference>
<dbReference type="AlphaFoldDB" id="A0A5J9SL76"/>
<keyword evidence="2" id="KW-1185">Reference proteome</keyword>
<dbReference type="EMBL" id="RWGY01000682">
    <property type="protein sequence ID" value="TVT99747.1"/>
    <property type="molecule type" value="Genomic_DNA"/>
</dbReference>
<evidence type="ECO:0000313" key="1">
    <source>
        <dbReference type="EMBL" id="TVT99747.1"/>
    </source>
</evidence>
<feature type="non-terminal residue" evidence="1">
    <location>
        <position position="1"/>
    </location>
</feature>
<comment type="caution">
    <text evidence="1">The sequence shown here is derived from an EMBL/GenBank/DDBJ whole genome shotgun (WGS) entry which is preliminary data.</text>
</comment>